<dbReference type="InterPro" id="IPR005887">
    <property type="entry name" value="GH92_a_mannosidase_put"/>
</dbReference>
<dbReference type="Gene3D" id="1.20.1050.60">
    <property type="entry name" value="alpha-1,2-mannosidase"/>
    <property type="match status" value="1"/>
</dbReference>
<dbReference type="InterPro" id="IPR014718">
    <property type="entry name" value="GH-type_carb-bd"/>
</dbReference>
<dbReference type="Gene3D" id="1.20.1610.10">
    <property type="entry name" value="alpha-1,2-mannosidases domains"/>
    <property type="match status" value="1"/>
</dbReference>
<name>A0ABM7VI98_9BACT</name>
<feature type="signal peptide" evidence="4">
    <location>
        <begin position="1"/>
        <end position="27"/>
    </location>
</feature>
<sequence length="757" mass="84916">MNRSSSRFFKPLIVSAIAMLSACNAPQQTTTKHDSSVSQFVDPFIGTGGYGHTFPGATVPHGMVQLSPDNGTSGWDRIAGYFYEDTTIASFSHTHFSGTGVGDLYDIAFMPFTHPAKSTPKENLGVYSVFSHDQETSKPGYYEVLLKDYNIKVELTATNRVGLQKYTFPEADHAEVKLDLNRAMNWDKTTDASIELVDEQTLVGYRHSEGWAPDQRVYFYTRLSKPFKAVKFEDRTFKINGKEVNRKVIAHMEFETAANEVVMVKTALSSVSVDNAKENMEAELAGFDFEATRQKAAQEWEQALNPIQVKTKNEAARTSFYTALYQTMMAPTTFSDHNGQYKGVDGQTKVADGHTRFDTFSLWDTFRALHPLYTITEPAKVKDMVASMLDHYNESGLLPVWSFAGNETNCMIGYHAVPVIVDAYFKGLLKDVDAELAYAAMKNSAMQDAHGLKSYKKLGYVAQDEQESSVSYTLEYAYDDWCIARMAKALGKTADYDYFTQRSQNFINNYDKTSGFMRAKNSDGQWVKDFDPMSYTNHMFMEGNAWQYSWFVPQDVSGLIQLMGGDKAFTDKLDELFNKEHPMPKGGWPEWISGLKGIYVHGNEPSHHVAYLYNYAGEPWKAQKTIHEICRDLQKPTPDGICGNEDCGQMSAWYVFSAMGFYPVNPASGIYAIGTPLFDEVSIQLEHGKSFVVKANNLSDENFYIQSATINGKPLNRAYLTHKEISGGAKIVFEMGNTPNKKWASAVSQRPNGKVDA</sequence>
<gene>
    <name evidence="7" type="ORF">PEPS_27670</name>
</gene>
<accession>A0ABM7VI98</accession>
<feature type="domain" description="Glycosyl hydrolase family 92" evidence="5">
    <location>
        <begin position="275"/>
        <end position="737"/>
    </location>
</feature>
<dbReference type="InterPro" id="IPR012939">
    <property type="entry name" value="Glyco_hydro_92"/>
</dbReference>
<dbReference type="Proteomes" id="UP001354989">
    <property type="component" value="Plasmid pPP1"/>
</dbReference>
<geneLocation type="plasmid" evidence="7 8">
    <name>pPP1</name>
</geneLocation>
<dbReference type="RefSeq" id="WP_338398344.1">
    <property type="nucleotide sequence ID" value="NZ_AP025293.1"/>
</dbReference>
<dbReference type="Pfam" id="PF07971">
    <property type="entry name" value="Glyco_hydro_92"/>
    <property type="match status" value="1"/>
</dbReference>
<dbReference type="InterPro" id="IPR050883">
    <property type="entry name" value="PNGase"/>
</dbReference>
<evidence type="ECO:0000313" key="8">
    <source>
        <dbReference type="Proteomes" id="UP001354989"/>
    </source>
</evidence>
<dbReference type="Pfam" id="PF17678">
    <property type="entry name" value="Glyco_hydro_92N"/>
    <property type="match status" value="1"/>
</dbReference>
<dbReference type="InterPro" id="IPR041371">
    <property type="entry name" value="GH92_N"/>
</dbReference>
<organism evidence="7 8">
    <name type="scientific">Persicobacter psychrovividus</name>
    <dbReference type="NCBI Taxonomy" id="387638"/>
    <lineage>
        <taxon>Bacteria</taxon>
        <taxon>Pseudomonadati</taxon>
        <taxon>Bacteroidota</taxon>
        <taxon>Cytophagia</taxon>
        <taxon>Cytophagales</taxon>
        <taxon>Persicobacteraceae</taxon>
        <taxon>Persicobacter</taxon>
    </lineage>
</organism>
<evidence type="ECO:0000256" key="3">
    <source>
        <dbReference type="ARBA" id="ARBA00022837"/>
    </source>
</evidence>
<dbReference type="InterPro" id="IPR008928">
    <property type="entry name" value="6-hairpin_glycosidase_sf"/>
</dbReference>
<keyword evidence="7" id="KW-0614">Plasmid</keyword>
<dbReference type="Gene3D" id="2.70.98.10">
    <property type="match status" value="1"/>
</dbReference>
<dbReference type="SUPFAM" id="SSF48208">
    <property type="entry name" value="Six-hairpin glycosidases"/>
    <property type="match status" value="1"/>
</dbReference>
<comment type="cofactor">
    <cofactor evidence="1">
        <name>Ca(2+)</name>
        <dbReference type="ChEBI" id="CHEBI:29108"/>
    </cofactor>
</comment>
<evidence type="ECO:0000259" key="6">
    <source>
        <dbReference type="Pfam" id="PF17678"/>
    </source>
</evidence>
<evidence type="ECO:0000313" key="7">
    <source>
        <dbReference type="EMBL" id="BDD00487.1"/>
    </source>
</evidence>
<feature type="chain" id="PRO_5045114837" evidence="4">
    <location>
        <begin position="28"/>
        <end position="757"/>
    </location>
</feature>
<protein>
    <submittedName>
        <fullName evidence="7">Alpha-1 2-mannosidase</fullName>
    </submittedName>
</protein>
<dbReference type="Gene3D" id="3.30.2080.10">
    <property type="entry name" value="GH92 mannosidase domain"/>
    <property type="match status" value="1"/>
</dbReference>
<dbReference type="PANTHER" id="PTHR12143:SF39">
    <property type="entry name" value="SECRETED PROTEIN"/>
    <property type="match status" value="1"/>
</dbReference>
<reference evidence="7 8" key="1">
    <citation type="submission" date="2021-12" db="EMBL/GenBank/DDBJ databases">
        <title>Genome sequencing of bacteria with rrn-lacking chromosome and rrn-plasmid.</title>
        <authorList>
            <person name="Anda M."/>
            <person name="Iwasaki W."/>
        </authorList>
    </citation>
    <scope>NUCLEOTIDE SEQUENCE [LARGE SCALE GENOMIC DNA]</scope>
    <source>
        <strain evidence="7 8">NBRC 101262</strain>
        <plasmid evidence="7 8">pPP1</plasmid>
    </source>
</reference>
<feature type="domain" description="Glycosyl hydrolase family 92 N-terminal" evidence="6">
    <location>
        <begin position="40"/>
        <end position="269"/>
    </location>
</feature>
<keyword evidence="3" id="KW-0106">Calcium</keyword>
<keyword evidence="8" id="KW-1185">Reference proteome</keyword>
<evidence type="ECO:0000256" key="4">
    <source>
        <dbReference type="SAM" id="SignalP"/>
    </source>
</evidence>
<comment type="subunit">
    <text evidence="2">Monomer.</text>
</comment>
<evidence type="ECO:0000256" key="2">
    <source>
        <dbReference type="ARBA" id="ARBA00011245"/>
    </source>
</evidence>
<dbReference type="EMBL" id="AP025293">
    <property type="protein sequence ID" value="BDD00487.1"/>
    <property type="molecule type" value="Genomic_DNA"/>
</dbReference>
<dbReference type="PANTHER" id="PTHR12143">
    <property type="entry name" value="PEPTIDE N-GLYCANASE PNGASE -RELATED"/>
    <property type="match status" value="1"/>
</dbReference>
<dbReference type="PROSITE" id="PS51257">
    <property type="entry name" value="PROKAR_LIPOPROTEIN"/>
    <property type="match status" value="1"/>
</dbReference>
<proteinExistence type="predicted"/>
<dbReference type="NCBIfam" id="TIGR01180">
    <property type="entry name" value="aman2_put"/>
    <property type="match status" value="1"/>
</dbReference>
<keyword evidence="4" id="KW-0732">Signal</keyword>
<evidence type="ECO:0000256" key="1">
    <source>
        <dbReference type="ARBA" id="ARBA00001913"/>
    </source>
</evidence>
<evidence type="ECO:0000259" key="5">
    <source>
        <dbReference type="Pfam" id="PF07971"/>
    </source>
</evidence>